<name>A0A382NTG2_9ZZZZ</name>
<feature type="non-terminal residue" evidence="6">
    <location>
        <position position="1"/>
    </location>
</feature>
<dbReference type="Pfam" id="PF00707">
    <property type="entry name" value="IF3_C"/>
    <property type="match status" value="1"/>
</dbReference>
<dbReference type="SUPFAM" id="SSF55200">
    <property type="entry name" value="Translation initiation factor IF3, C-terminal domain"/>
    <property type="match status" value="1"/>
</dbReference>
<reference evidence="6" key="1">
    <citation type="submission" date="2018-05" db="EMBL/GenBank/DDBJ databases">
        <authorList>
            <person name="Lanie J.A."/>
            <person name="Ng W.-L."/>
            <person name="Kazmierczak K.M."/>
            <person name="Andrzejewski T.M."/>
            <person name="Davidsen T.M."/>
            <person name="Wayne K.J."/>
            <person name="Tettelin H."/>
            <person name="Glass J.I."/>
            <person name="Rusch D."/>
            <person name="Podicherti R."/>
            <person name="Tsui H.-C.T."/>
            <person name="Winkler M.E."/>
        </authorList>
    </citation>
    <scope>NUCLEOTIDE SEQUENCE</scope>
</reference>
<dbReference type="FunFam" id="3.30.110.10:FF:000001">
    <property type="entry name" value="Translation initiation factor IF-3"/>
    <property type="match status" value="1"/>
</dbReference>
<evidence type="ECO:0008006" key="7">
    <source>
        <dbReference type="Google" id="ProtNLM"/>
    </source>
</evidence>
<dbReference type="NCBIfam" id="TIGR00168">
    <property type="entry name" value="infC"/>
    <property type="match status" value="1"/>
</dbReference>
<evidence type="ECO:0000256" key="2">
    <source>
        <dbReference type="ARBA" id="ARBA00022540"/>
    </source>
</evidence>
<evidence type="ECO:0000313" key="6">
    <source>
        <dbReference type="EMBL" id="SVC63788.1"/>
    </source>
</evidence>
<dbReference type="PANTHER" id="PTHR10938:SF0">
    <property type="entry name" value="TRANSLATION INITIATION FACTOR IF-3, MITOCHONDRIAL"/>
    <property type="match status" value="1"/>
</dbReference>
<evidence type="ECO:0000259" key="5">
    <source>
        <dbReference type="Pfam" id="PF05198"/>
    </source>
</evidence>
<feature type="non-terminal residue" evidence="6">
    <location>
        <position position="157"/>
    </location>
</feature>
<protein>
    <recommendedName>
        <fullName evidence="7">Translation initiation factor IF-3</fullName>
    </recommendedName>
</protein>
<gene>
    <name evidence="6" type="ORF">METZ01_LOCUS316642</name>
</gene>
<dbReference type="PANTHER" id="PTHR10938">
    <property type="entry name" value="TRANSLATION INITIATION FACTOR IF-3"/>
    <property type="match status" value="1"/>
</dbReference>
<evidence type="ECO:0000259" key="4">
    <source>
        <dbReference type="Pfam" id="PF00707"/>
    </source>
</evidence>
<accession>A0A382NTG2</accession>
<sequence length="157" mass="17908">VVPTAEAIQMAHDQGVDLVEVSPNVNPPVCRLLDYGRFRYTQTKRDREARKSQKTNVVREVRFRPRIADHDRSSKIRRIQELLGEGNKVKVSVMFRGREITHPELGVMLLRGVAEQLKEEAKLETPPLMEGRRLNIILAPMTESSTKAAPKVVEKEE</sequence>
<dbReference type="PROSITE" id="PS00938">
    <property type="entry name" value="IF3"/>
    <property type="match status" value="1"/>
</dbReference>
<dbReference type="GO" id="GO:0032790">
    <property type="term" value="P:ribosome disassembly"/>
    <property type="evidence" value="ECO:0007669"/>
    <property type="project" value="TreeGrafter"/>
</dbReference>
<dbReference type="InterPro" id="IPR019813">
    <property type="entry name" value="Translation_initiation_fac3_CS"/>
</dbReference>
<comment type="similarity">
    <text evidence="1">Belongs to the IF-3 family.</text>
</comment>
<feature type="domain" description="Translation initiation factor 3 C-terminal" evidence="4">
    <location>
        <begin position="58"/>
        <end position="140"/>
    </location>
</feature>
<dbReference type="GO" id="GO:0005829">
    <property type="term" value="C:cytosol"/>
    <property type="evidence" value="ECO:0007669"/>
    <property type="project" value="TreeGrafter"/>
</dbReference>
<dbReference type="InterPro" id="IPR036787">
    <property type="entry name" value="T_IF-3_N_sf"/>
</dbReference>
<dbReference type="InterPro" id="IPR019815">
    <property type="entry name" value="Translation_initiation_fac_3_C"/>
</dbReference>
<dbReference type="EMBL" id="UINC01102285">
    <property type="protein sequence ID" value="SVC63788.1"/>
    <property type="molecule type" value="Genomic_DNA"/>
</dbReference>
<dbReference type="InterPro" id="IPR036788">
    <property type="entry name" value="T_IF-3_C_sf"/>
</dbReference>
<dbReference type="GO" id="GO:0003743">
    <property type="term" value="F:translation initiation factor activity"/>
    <property type="evidence" value="ECO:0007669"/>
    <property type="project" value="UniProtKB-KW"/>
</dbReference>
<keyword evidence="2" id="KW-0396">Initiation factor</keyword>
<dbReference type="Pfam" id="PF05198">
    <property type="entry name" value="IF3_N"/>
    <property type="match status" value="1"/>
</dbReference>
<evidence type="ECO:0000256" key="3">
    <source>
        <dbReference type="ARBA" id="ARBA00022917"/>
    </source>
</evidence>
<dbReference type="GO" id="GO:0016020">
    <property type="term" value="C:membrane"/>
    <property type="evidence" value="ECO:0007669"/>
    <property type="project" value="TreeGrafter"/>
</dbReference>
<dbReference type="SUPFAM" id="SSF54364">
    <property type="entry name" value="Translation initiation factor IF3, N-terminal domain"/>
    <property type="match status" value="1"/>
</dbReference>
<dbReference type="GO" id="GO:0043022">
    <property type="term" value="F:ribosome binding"/>
    <property type="evidence" value="ECO:0007669"/>
    <property type="project" value="TreeGrafter"/>
</dbReference>
<feature type="domain" description="Translation initiation factor 3 N-terminal" evidence="5">
    <location>
        <begin position="1"/>
        <end position="49"/>
    </location>
</feature>
<organism evidence="6">
    <name type="scientific">marine metagenome</name>
    <dbReference type="NCBI Taxonomy" id="408172"/>
    <lineage>
        <taxon>unclassified sequences</taxon>
        <taxon>metagenomes</taxon>
        <taxon>ecological metagenomes</taxon>
    </lineage>
</organism>
<dbReference type="Gene3D" id="3.10.20.80">
    <property type="entry name" value="Translation initiation factor 3 (IF-3), N-terminal domain"/>
    <property type="match status" value="1"/>
</dbReference>
<dbReference type="Gene3D" id="3.30.110.10">
    <property type="entry name" value="Translation initiation factor 3 (IF-3), C-terminal domain"/>
    <property type="match status" value="1"/>
</dbReference>
<dbReference type="InterPro" id="IPR019814">
    <property type="entry name" value="Translation_initiation_fac_3_N"/>
</dbReference>
<keyword evidence="3" id="KW-0648">Protein biosynthesis</keyword>
<dbReference type="AlphaFoldDB" id="A0A382NTG2"/>
<proteinExistence type="inferred from homology"/>
<evidence type="ECO:0000256" key="1">
    <source>
        <dbReference type="ARBA" id="ARBA00005439"/>
    </source>
</evidence>
<dbReference type="InterPro" id="IPR001288">
    <property type="entry name" value="Translation_initiation_fac_3"/>
</dbReference>